<dbReference type="EMBL" id="JBCEVZ010000081">
    <property type="protein sequence ID" value="MEL5996574.1"/>
    <property type="molecule type" value="Genomic_DNA"/>
</dbReference>
<proteinExistence type="predicted"/>
<comment type="caution">
    <text evidence="1">The sequence shown here is derived from an EMBL/GenBank/DDBJ whole genome shotgun (WGS) entry which is preliminary data.</text>
</comment>
<name>A0ABU9M2W2_9BACT</name>
<reference evidence="1 2" key="1">
    <citation type="journal article" date="2018" name="Arch. Microbiol.">
        <title>Hymenobacter segetis sp. nov., isolated from soil.</title>
        <authorList>
            <person name="Ten L.N."/>
            <person name="Lim S.J."/>
            <person name="Kim B.O."/>
            <person name="Kang I.K."/>
            <person name="Jung H.Y."/>
        </authorList>
    </citation>
    <scope>NUCLEOTIDE SEQUENCE [LARGE SCALE GENOMIC DNA]</scope>
    <source>
        <strain evidence="1 2">S7-3-11</strain>
    </source>
</reference>
<sequence>MSKTTSETARLFRCRLEELGPLNDMVSAMFKTNQDEFGKASPDYADKDYLKGWDARKADFAELVPTGVHRATDKDVTKTMAQVAKSLRDPLNYLDLRLKRATKKGGLTASAADFGLGKVRSEISTRDMEGLDGALGHLLQLVQQPANLAALTTQGHTTDDTQALVDARKQLGAFNTDQNTNQNAALELTDENIKAGNALWEYVVDVLGTGALMYKEKQPKKAKTFSMATLLKRIRKENGGAGDVKAG</sequence>
<organism evidence="1 2">
    <name type="scientific">Hymenobacter segetis</name>
    <dbReference type="NCBI Taxonomy" id="2025509"/>
    <lineage>
        <taxon>Bacteria</taxon>
        <taxon>Pseudomonadati</taxon>
        <taxon>Bacteroidota</taxon>
        <taxon>Cytophagia</taxon>
        <taxon>Cytophagales</taxon>
        <taxon>Hymenobacteraceae</taxon>
        <taxon>Hymenobacter</taxon>
    </lineage>
</organism>
<accession>A0ABU9M2W2</accession>
<evidence type="ECO:0000313" key="1">
    <source>
        <dbReference type="EMBL" id="MEL5996574.1"/>
    </source>
</evidence>
<keyword evidence="2" id="KW-1185">Reference proteome</keyword>
<gene>
    <name evidence="1" type="ORF">AAFH49_20365</name>
</gene>
<dbReference type="RefSeq" id="WP_342301059.1">
    <property type="nucleotide sequence ID" value="NZ_JBCEVZ010000081.1"/>
</dbReference>
<dbReference type="Proteomes" id="UP001479606">
    <property type="component" value="Unassembled WGS sequence"/>
</dbReference>
<protein>
    <submittedName>
        <fullName evidence="1">Uncharacterized protein</fullName>
    </submittedName>
</protein>
<evidence type="ECO:0000313" key="2">
    <source>
        <dbReference type="Proteomes" id="UP001479606"/>
    </source>
</evidence>